<dbReference type="Gene3D" id="1.20.1330.10">
    <property type="entry name" value="f41 fragment of flagellin, N-terminal domain"/>
    <property type="match status" value="2"/>
</dbReference>
<dbReference type="RefSeq" id="WP_028915041.1">
    <property type="nucleotide sequence ID" value="NZ_VLJS01000064.1"/>
</dbReference>
<keyword evidence="4" id="KW-0964">Secreted</keyword>
<proteinExistence type="inferred from homology"/>
<keyword evidence="5" id="KW-0975">Bacterial flagellum</keyword>
<gene>
    <name evidence="8" type="ORF">L613_003500000170</name>
</gene>
<dbReference type="Pfam" id="PF00669">
    <property type="entry name" value="Flagellin_N"/>
    <property type="match status" value="1"/>
</dbReference>
<comment type="similarity">
    <text evidence="3">Belongs to the bacterial flagellin family.</text>
</comment>
<dbReference type="PANTHER" id="PTHR42792">
    <property type="entry name" value="FLAGELLIN"/>
    <property type="match status" value="1"/>
</dbReference>
<dbReference type="InterPro" id="IPR013384">
    <property type="entry name" value="Flagell_FlgL"/>
</dbReference>
<feature type="domain" description="Flagellin N-terminal" evidence="6">
    <location>
        <begin position="5"/>
        <end position="141"/>
    </location>
</feature>
<sequence>MNSRISTSLMYDLSLATMLARQKKLSQLQQQVATGQKNITAKDDPVGVGAAVGLDRSLAELERFGLNANTVNHRLGLQENVLALIGDDMIRINELAVQANTDTLSDDDRKSIAAELRAIRDNLISLANSDDGAGRYLFGGAADDVAPFTRVAGGVAYNGDQTQRQVEIAPGTFVQDTLPGSEVFMRIRTGDGVLDARMAASNTGTGVLESFSRSTAGGWNGESYTIRFTGGDGYEVSDANGNAVAAGTWTAKTDIEFGGLRVSISGQPADGDELQIGPSGTHDVFATVQQLVDALEAPVVTGADRAARRNALQSSMRDIARAAEAMIDARASGGAQMALIEDSAALREANAVTFKTTLSGMRDLDYADAITRFQLESTALQTAQTVFTRMQGLSLFNLLR</sequence>
<protein>
    <submittedName>
        <fullName evidence="8">Flagellar hook-associated protein 3 FlgL</fullName>
    </submittedName>
</protein>
<evidence type="ECO:0000259" key="7">
    <source>
        <dbReference type="Pfam" id="PF00700"/>
    </source>
</evidence>
<dbReference type="GO" id="GO:0009424">
    <property type="term" value="C:bacterial-type flagellum hook"/>
    <property type="evidence" value="ECO:0007669"/>
    <property type="project" value="InterPro"/>
</dbReference>
<dbReference type="NCBIfam" id="TIGR02550">
    <property type="entry name" value="flagell_flgL"/>
    <property type="match status" value="1"/>
</dbReference>
<dbReference type="GO" id="GO:0005576">
    <property type="term" value="C:extracellular region"/>
    <property type="evidence" value="ECO:0007669"/>
    <property type="project" value="UniProtKB-SubCell"/>
</dbReference>
<dbReference type="SUPFAM" id="SSF64518">
    <property type="entry name" value="Phase 1 flagellin"/>
    <property type="match status" value="1"/>
</dbReference>
<feature type="domain" description="Flagellin C-terminal" evidence="7">
    <location>
        <begin position="320"/>
        <end position="399"/>
    </location>
</feature>
<evidence type="ECO:0000256" key="1">
    <source>
        <dbReference type="ARBA" id="ARBA00004365"/>
    </source>
</evidence>
<evidence type="ECO:0000313" key="8">
    <source>
        <dbReference type="EMBL" id="TWH09607.1"/>
    </source>
</evidence>
<dbReference type="EMBL" id="VLJS01000064">
    <property type="protein sequence ID" value="TWH09607.1"/>
    <property type="molecule type" value="Genomic_DNA"/>
</dbReference>
<keyword evidence="8" id="KW-0969">Cilium</keyword>
<dbReference type="Pfam" id="PF00700">
    <property type="entry name" value="Flagellin_C"/>
    <property type="match status" value="1"/>
</dbReference>
<dbReference type="OrthoDB" id="9768249at2"/>
<dbReference type="AlphaFoldDB" id="A0A562DJ55"/>
<dbReference type="InterPro" id="IPR046358">
    <property type="entry name" value="Flagellin_C"/>
</dbReference>
<evidence type="ECO:0000313" key="9">
    <source>
        <dbReference type="Proteomes" id="UP000321583"/>
    </source>
</evidence>
<evidence type="ECO:0000256" key="3">
    <source>
        <dbReference type="ARBA" id="ARBA00005709"/>
    </source>
</evidence>
<evidence type="ECO:0000256" key="2">
    <source>
        <dbReference type="ARBA" id="ARBA00004613"/>
    </source>
</evidence>
<keyword evidence="8" id="KW-0282">Flagellum</keyword>
<reference evidence="8 9" key="1">
    <citation type="submission" date="2019-07" db="EMBL/GenBank/DDBJ databases">
        <title>Genome sequencing of lignin-degrading bacterial isolates.</title>
        <authorList>
            <person name="Gladden J."/>
        </authorList>
    </citation>
    <scope>NUCLEOTIDE SEQUENCE [LARGE SCALE GENOMIC DNA]</scope>
    <source>
        <strain evidence="8 9">J19</strain>
    </source>
</reference>
<dbReference type="InterPro" id="IPR001492">
    <property type="entry name" value="Flagellin"/>
</dbReference>
<dbReference type="GO" id="GO:0005198">
    <property type="term" value="F:structural molecule activity"/>
    <property type="evidence" value="ECO:0007669"/>
    <property type="project" value="InterPro"/>
</dbReference>
<dbReference type="PANTHER" id="PTHR42792:SF1">
    <property type="entry name" value="FLAGELLAR HOOK-ASSOCIATED PROTEIN 3"/>
    <property type="match status" value="1"/>
</dbReference>
<name>A0A562DJ55_9GAMM</name>
<keyword evidence="9" id="KW-1185">Reference proteome</keyword>
<comment type="caution">
    <text evidence="8">The sequence shown here is derived from an EMBL/GenBank/DDBJ whole genome shotgun (WGS) entry which is preliminary data.</text>
</comment>
<dbReference type="GO" id="GO:0071973">
    <property type="term" value="P:bacterial-type flagellum-dependent cell motility"/>
    <property type="evidence" value="ECO:0007669"/>
    <property type="project" value="InterPro"/>
</dbReference>
<accession>A0A562DJ55</accession>
<organism evidence="8 9">
    <name type="scientific">Pseudoxanthomonas taiwanensis J19</name>
    <dbReference type="NCBI Taxonomy" id="935569"/>
    <lineage>
        <taxon>Bacteria</taxon>
        <taxon>Pseudomonadati</taxon>
        <taxon>Pseudomonadota</taxon>
        <taxon>Gammaproteobacteria</taxon>
        <taxon>Lysobacterales</taxon>
        <taxon>Lysobacteraceae</taxon>
        <taxon>Pseudoxanthomonas</taxon>
    </lineage>
</organism>
<evidence type="ECO:0000256" key="5">
    <source>
        <dbReference type="ARBA" id="ARBA00023143"/>
    </source>
</evidence>
<keyword evidence="8" id="KW-0966">Cell projection</keyword>
<dbReference type="Proteomes" id="UP000321583">
    <property type="component" value="Unassembled WGS sequence"/>
</dbReference>
<comment type="subcellular location">
    <subcellularLocation>
        <location evidence="1">Bacterial flagellum</location>
    </subcellularLocation>
    <subcellularLocation>
        <location evidence="2">Secreted</location>
    </subcellularLocation>
</comment>
<evidence type="ECO:0000256" key="4">
    <source>
        <dbReference type="ARBA" id="ARBA00022525"/>
    </source>
</evidence>
<dbReference type="InterPro" id="IPR001029">
    <property type="entry name" value="Flagellin_N"/>
</dbReference>
<evidence type="ECO:0000259" key="6">
    <source>
        <dbReference type="Pfam" id="PF00669"/>
    </source>
</evidence>